<feature type="compositionally biased region" description="Polar residues" evidence="9">
    <location>
        <begin position="172"/>
        <end position="185"/>
    </location>
</feature>
<organism evidence="11 12">
    <name type="scientific">Paraphoma chrysanthemicola</name>
    <dbReference type="NCBI Taxonomy" id="798071"/>
    <lineage>
        <taxon>Eukaryota</taxon>
        <taxon>Fungi</taxon>
        <taxon>Dikarya</taxon>
        <taxon>Ascomycota</taxon>
        <taxon>Pezizomycotina</taxon>
        <taxon>Dothideomycetes</taxon>
        <taxon>Pleosporomycetidae</taxon>
        <taxon>Pleosporales</taxon>
        <taxon>Pleosporineae</taxon>
        <taxon>Phaeosphaeriaceae</taxon>
        <taxon>Paraphoma</taxon>
    </lineage>
</organism>
<keyword evidence="4" id="KW-0479">Metal-binding</keyword>
<proteinExistence type="predicted"/>
<evidence type="ECO:0000256" key="5">
    <source>
        <dbReference type="ARBA" id="ARBA00022737"/>
    </source>
</evidence>
<feature type="region of interest" description="Disordered" evidence="9">
    <location>
        <begin position="229"/>
        <end position="271"/>
    </location>
</feature>
<evidence type="ECO:0000259" key="10">
    <source>
        <dbReference type="PROSITE" id="PS51873"/>
    </source>
</evidence>
<sequence length="445" mass="49079">MDPPSARLALKLQLEDVDAILKSLPTSSTDAKVVSEIAAFRSLRNELVKKWQEVTGQCFAYNVLREENMNRVAFKRLLSEEQQAERDHDMACRLAGKPVPQRAPLFNTGNEAERAGSAAKATLNGAAEGLNKSRADAAGTQTTSALSKQPFTVSKPLHPSTSGKRTAEEQLTRSSDQTAAPSQVATGKRTRVDDETEEDKLAEVAALESAKTKKRVAFLDPAVLREDDDRTKRTKLDERKDDQPTGLDNASKGTSSTAAVSTASTGVSGPSTPVMATCSSCLDQHAKRDMLELSCSDESNTERHAYCRECLVRLFESSVTDPSHFPPRCCSKIIPFFKCIQFLPAPLFARFIARREELGTPNRTYCSNNQCSKWVRPANIEANVATCAECSQKTCTTCKAKQHEGLCQEDKDVKELMSVARQKRWQMCPSCKEMVELERGCYHIT</sequence>
<feature type="region of interest" description="Disordered" evidence="9">
    <location>
        <begin position="134"/>
        <end position="198"/>
    </location>
</feature>
<keyword evidence="6" id="KW-0863">Zinc-finger</keyword>
<dbReference type="GO" id="GO:0016567">
    <property type="term" value="P:protein ubiquitination"/>
    <property type="evidence" value="ECO:0007669"/>
    <property type="project" value="InterPro"/>
</dbReference>
<reference evidence="11" key="1">
    <citation type="journal article" date="2021" name="Nat. Commun.">
        <title>Genetic determinants of endophytism in the Arabidopsis root mycobiome.</title>
        <authorList>
            <person name="Mesny F."/>
            <person name="Miyauchi S."/>
            <person name="Thiergart T."/>
            <person name="Pickel B."/>
            <person name="Atanasova L."/>
            <person name="Karlsson M."/>
            <person name="Huettel B."/>
            <person name="Barry K.W."/>
            <person name="Haridas S."/>
            <person name="Chen C."/>
            <person name="Bauer D."/>
            <person name="Andreopoulos W."/>
            <person name="Pangilinan J."/>
            <person name="LaButti K."/>
            <person name="Riley R."/>
            <person name="Lipzen A."/>
            <person name="Clum A."/>
            <person name="Drula E."/>
            <person name="Henrissat B."/>
            <person name="Kohler A."/>
            <person name="Grigoriev I.V."/>
            <person name="Martin F.M."/>
            <person name="Hacquard S."/>
        </authorList>
    </citation>
    <scope>NUCLEOTIDE SEQUENCE</scope>
    <source>
        <strain evidence="11">MPI-SDFR-AT-0120</strain>
    </source>
</reference>
<evidence type="ECO:0000256" key="3">
    <source>
        <dbReference type="ARBA" id="ARBA00022679"/>
    </source>
</evidence>
<dbReference type="OrthoDB" id="9977870at2759"/>
<dbReference type="CDD" id="cd20335">
    <property type="entry name" value="BRcat_RBR"/>
    <property type="match status" value="1"/>
</dbReference>
<dbReference type="InterPro" id="IPR002867">
    <property type="entry name" value="IBR_dom"/>
</dbReference>
<dbReference type="GO" id="GO:0008270">
    <property type="term" value="F:zinc ion binding"/>
    <property type="evidence" value="ECO:0007669"/>
    <property type="project" value="UniProtKB-KW"/>
</dbReference>
<evidence type="ECO:0000256" key="1">
    <source>
        <dbReference type="ARBA" id="ARBA00001798"/>
    </source>
</evidence>
<dbReference type="EC" id="2.3.2.31" evidence="2"/>
<evidence type="ECO:0000256" key="8">
    <source>
        <dbReference type="ARBA" id="ARBA00022833"/>
    </source>
</evidence>
<comment type="catalytic activity">
    <reaction evidence="1">
        <text>[E2 ubiquitin-conjugating enzyme]-S-ubiquitinyl-L-cysteine + [acceptor protein]-L-lysine = [E2 ubiquitin-conjugating enzyme]-L-cysteine + [acceptor protein]-N(6)-ubiquitinyl-L-lysine.</text>
        <dbReference type="EC" id="2.3.2.31"/>
    </reaction>
</comment>
<keyword evidence="3" id="KW-0808">Transferase</keyword>
<evidence type="ECO:0000256" key="2">
    <source>
        <dbReference type="ARBA" id="ARBA00012251"/>
    </source>
</evidence>
<feature type="domain" description="RING-type" evidence="10">
    <location>
        <begin position="274"/>
        <end position="445"/>
    </location>
</feature>
<dbReference type="PANTHER" id="PTHR11685">
    <property type="entry name" value="RBR FAMILY RING FINGER AND IBR DOMAIN-CONTAINING"/>
    <property type="match status" value="1"/>
</dbReference>
<name>A0A8K0QT00_9PLEO</name>
<protein>
    <recommendedName>
        <fullName evidence="2">RBR-type E3 ubiquitin transferase</fullName>
        <ecNumber evidence="2">2.3.2.31</ecNumber>
    </recommendedName>
</protein>
<dbReference type="SMART" id="SM00647">
    <property type="entry name" value="IBR"/>
    <property type="match status" value="1"/>
</dbReference>
<evidence type="ECO:0000256" key="6">
    <source>
        <dbReference type="ARBA" id="ARBA00022771"/>
    </source>
</evidence>
<feature type="region of interest" description="Disordered" evidence="9">
    <location>
        <begin position="95"/>
        <end position="114"/>
    </location>
</feature>
<evidence type="ECO:0000313" key="11">
    <source>
        <dbReference type="EMBL" id="KAH7068557.1"/>
    </source>
</evidence>
<keyword evidence="8" id="KW-0862">Zinc</keyword>
<keyword evidence="7" id="KW-0833">Ubl conjugation pathway</keyword>
<evidence type="ECO:0000256" key="7">
    <source>
        <dbReference type="ARBA" id="ARBA00022786"/>
    </source>
</evidence>
<comment type="caution">
    <text evidence="11">The sequence shown here is derived from an EMBL/GenBank/DDBJ whole genome shotgun (WGS) entry which is preliminary data.</text>
</comment>
<evidence type="ECO:0000313" key="12">
    <source>
        <dbReference type="Proteomes" id="UP000813461"/>
    </source>
</evidence>
<dbReference type="EMBL" id="JAGMVJ010000032">
    <property type="protein sequence ID" value="KAH7068557.1"/>
    <property type="molecule type" value="Genomic_DNA"/>
</dbReference>
<accession>A0A8K0QT00</accession>
<dbReference type="Proteomes" id="UP000813461">
    <property type="component" value="Unassembled WGS sequence"/>
</dbReference>
<dbReference type="InterPro" id="IPR031127">
    <property type="entry name" value="E3_UB_ligase_RBR"/>
</dbReference>
<keyword evidence="5" id="KW-0677">Repeat</keyword>
<evidence type="ECO:0000256" key="4">
    <source>
        <dbReference type="ARBA" id="ARBA00022723"/>
    </source>
</evidence>
<dbReference type="InterPro" id="IPR044066">
    <property type="entry name" value="TRIAD_supradom"/>
</dbReference>
<feature type="compositionally biased region" description="Polar residues" evidence="9">
    <location>
        <begin position="139"/>
        <end position="152"/>
    </location>
</feature>
<dbReference type="Pfam" id="PF01485">
    <property type="entry name" value="IBR"/>
    <property type="match status" value="1"/>
</dbReference>
<dbReference type="PROSITE" id="PS51873">
    <property type="entry name" value="TRIAD"/>
    <property type="match status" value="1"/>
</dbReference>
<evidence type="ECO:0000256" key="9">
    <source>
        <dbReference type="SAM" id="MobiDB-lite"/>
    </source>
</evidence>
<dbReference type="AlphaFoldDB" id="A0A8K0QT00"/>
<keyword evidence="12" id="KW-1185">Reference proteome</keyword>
<dbReference type="GO" id="GO:0061630">
    <property type="term" value="F:ubiquitin protein ligase activity"/>
    <property type="evidence" value="ECO:0007669"/>
    <property type="project" value="UniProtKB-EC"/>
</dbReference>
<gene>
    <name evidence="11" type="ORF">FB567DRAFT_565247</name>
</gene>
<feature type="compositionally biased region" description="Low complexity" evidence="9">
    <location>
        <begin position="250"/>
        <end position="269"/>
    </location>
</feature>
<feature type="compositionally biased region" description="Basic and acidic residues" evidence="9">
    <location>
        <begin position="229"/>
        <end position="243"/>
    </location>
</feature>